<protein>
    <submittedName>
        <fullName evidence="1">Uncharacterized protein</fullName>
    </submittedName>
</protein>
<accession>A0A3S3VFT9</accession>
<dbReference type="EMBL" id="RXGA01000002">
    <property type="protein sequence ID" value="RWX73619.1"/>
    <property type="molecule type" value="Genomic_DNA"/>
</dbReference>
<dbReference type="Proteomes" id="UP000288215">
    <property type="component" value="Unassembled WGS sequence"/>
</dbReference>
<sequence length="161" mass="17557">MGCKYITMLGRSGWALVNSYYAVVRERGYQPDEVVIFAEEGTADGLEAASAGIRAVSAKYGFQPEIRSEIVRDGGFIEAGRKITEIIKEWKASGNKIAVDITPGRKALVAGALVPLNNVGVDHIFYLQIDDTSDSAKPYMMIPLGRQTLRDFIEEAGVGKQ</sequence>
<evidence type="ECO:0000313" key="1">
    <source>
        <dbReference type="EMBL" id="RWX73619.1"/>
    </source>
</evidence>
<evidence type="ECO:0000313" key="2">
    <source>
        <dbReference type="Proteomes" id="UP000288215"/>
    </source>
</evidence>
<name>A0A3S3VFT9_METS7</name>
<gene>
    <name evidence="1" type="ORF">Metus_0398</name>
</gene>
<organism evidence="1 2">
    <name type="scientific">Methanosuratincola subterraneus</name>
    <dbReference type="NCBI Taxonomy" id="2593994"/>
    <lineage>
        <taxon>Archaea</taxon>
        <taxon>Thermoproteota</taxon>
        <taxon>Methanosuratincolia</taxon>
        <taxon>Candidatus Methanomethylicales</taxon>
        <taxon>Candidatus Methanomethylicaceae</taxon>
        <taxon>Candidatus Methanosuratincola (ex Vanwonterghem et al. 2016)</taxon>
    </lineage>
</organism>
<proteinExistence type="predicted"/>
<dbReference type="AlphaFoldDB" id="A0A3S3VFT9"/>
<reference evidence="1 2" key="1">
    <citation type="submission" date="2018-12" db="EMBL/GenBank/DDBJ databases">
        <title>The complete genome of the methanogenic archaea of the candidate phylum Verstraetearchaeota, obtained from the metagenome of underground thermal water.</title>
        <authorList>
            <person name="Kadnikov V.V."/>
            <person name="Mardanov A.V."/>
            <person name="Beletsky A.V."/>
            <person name="Karnachuk O.V."/>
            <person name="Ravin N.V."/>
        </authorList>
    </citation>
    <scope>NUCLEOTIDE SEQUENCE [LARGE SCALE GENOMIC DNA]</scope>
    <source>
        <strain evidence="1">Ch88</strain>
    </source>
</reference>
<comment type="caution">
    <text evidence="1">The sequence shown here is derived from an EMBL/GenBank/DDBJ whole genome shotgun (WGS) entry which is preliminary data.</text>
</comment>